<sequence length="358" mass="39051">MSPLVSTNAPLAALPGLSNQALTLLLAAVGVVVLLWGFERYRTTFSRVELGIAVAVAFGLLTVAFAPGLYWTLAGAFNLESRFILIQILTNVTFLVLIFYLVSQLNTSQRTIGDLTRSLTVQQASAVAEYDERTLYVVIPAYNEADTIGDVLAALPERIHGHLVQAVVVSDGSDDATRRAADEYEAVVVEHPINQGQGGALQTGFDIASDHGADIVVTMDADGQHPVDQLPDLVRPIVDDEADYVLGSRYRGEDNSGNSMTRRGGIRTFTWLINRLAKTDITDCTNGFRAIRGSRLADLTLTEERFSAPELIIESRKNGLRIVEVPVTIHEREAGETKKPKLGYAVGLARTIFVTWIR</sequence>
<dbReference type="AlphaFoldDB" id="M0CNW9"/>
<dbReference type="Pfam" id="PF00535">
    <property type="entry name" value="Glycos_transf_2"/>
    <property type="match status" value="1"/>
</dbReference>
<evidence type="ECO:0000313" key="4">
    <source>
        <dbReference type="Proteomes" id="UP000011626"/>
    </source>
</evidence>
<dbReference type="InterPro" id="IPR001173">
    <property type="entry name" value="Glyco_trans_2-like"/>
</dbReference>
<feature type="transmembrane region" description="Helical" evidence="1">
    <location>
        <begin position="20"/>
        <end position="38"/>
    </location>
</feature>
<comment type="caution">
    <text evidence="3">The sequence shown here is derived from an EMBL/GenBank/DDBJ whole genome shotgun (WGS) entry which is preliminary data.</text>
</comment>
<keyword evidence="1" id="KW-0812">Transmembrane</keyword>
<dbReference type="SUPFAM" id="SSF53448">
    <property type="entry name" value="Nucleotide-diphospho-sugar transferases"/>
    <property type="match status" value="1"/>
</dbReference>
<keyword evidence="3" id="KW-0808">Transferase</keyword>
<dbReference type="InterPro" id="IPR019277">
    <property type="entry name" value="DUF2304"/>
</dbReference>
<dbReference type="InterPro" id="IPR029044">
    <property type="entry name" value="Nucleotide-diphossugar_trans"/>
</dbReference>
<evidence type="ECO:0000259" key="2">
    <source>
        <dbReference type="Pfam" id="PF00535"/>
    </source>
</evidence>
<dbReference type="Proteomes" id="UP000011626">
    <property type="component" value="Unassembled WGS sequence"/>
</dbReference>
<dbReference type="eggNOG" id="arCOG00895">
    <property type="taxonomic scope" value="Archaea"/>
</dbReference>
<dbReference type="EMBL" id="AOIU01000031">
    <property type="protein sequence ID" value="ELZ24082.1"/>
    <property type="molecule type" value="Genomic_DNA"/>
</dbReference>
<evidence type="ECO:0000313" key="3">
    <source>
        <dbReference type="EMBL" id="ELZ24082.1"/>
    </source>
</evidence>
<dbReference type="Gene3D" id="3.90.550.10">
    <property type="entry name" value="Spore Coat Polysaccharide Biosynthesis Protein SpsA, Chain A"/>
    <property type="match status" value="1"/>
</dbReference>
<accession>M0CNW9</accession>
<dbReference type="GO" id="GO:0016740">
    <property type="term" value="F:transferase activity"/>
    <property type="evidence" value="ECO:0007669"/>
    <property type="project" value="UniProtKB-KW"/>
</dbReference>
<dbReference type="InterPro" id="IPR050256">
    <property type="entry name" value="Glycosyltransferase_2"/>
</dbReference>
<dbReference type="RefSeq" id="WP_006884186.1">
    <property type="nucleotide sequence ID" value="NZ_AOIU01000031.1"/>
</dbReference>
<gene>
    <name evidence="3" type="ORF">C475_12572</name>
</gene>
<feature type="transmembrane region" description="Helical" evidence="1">
    <location>
        <begin position="83"/>
        <end position="102"/>
    </location>
</feature>
<dbReference type="STRING" id="797114.C475_12572"/>
<proteinExistence type="predicted"/>
<dbReference type="PATRIC" id="fig|797114.5.peg.2548"/>
<keyword evidence="1" id="KW-0472">Membrane</keyword>
<dbReference type="CDD" id="cd04179">
    <property type="entry name" value="DPM_DPG-synthase_like"/>
    <property type="match status" value="1"/>
</dbReference>
<protein>
    <submittedName>
        <fullName evidence="3">Family 2 glycosyl transferase</fullName>
    </submittedName>
</protein>
<evidence type="ECO:0000256" key="1">
    <source>
        <dbReference type="SAM" id="Phobius"/>
    </source>
</evidence>
<dbReference type="PANTHER" id="PTHR48090">
    <property type="entry name" value="UNDECAPRENYL-PHOSPHATE 4-DEOXY-4-FORMAMIDO-L-ARABINOSE TRANSFERASE-RELATED"/>
    <property type="match status" value="1"/>
</dbReference>
<name>M0CNW9_9EURY</name>
<reference evidence="3 4" key="1">
    <citation type="journal article" date="2014" name="PLoS Genet.">
        <title>Phylogenetically driven sequencing of extremely halophilic archaea reveals strategies for static and dynamic osmo-response.</title>
        <authorList>
            <person name="Becker E.A."/>
            <person name="Seitzer P.M."/>
            <person name="Tritt A."/>
            <person name="Larsen D."/>
            <person name="Krusor M."/>
            <person name="Yao A.I."/>
            <person name="Wu D."/>
            <person name="Madern D."/>
            <person name="Eisen J.A."/>
            <person name="Darling A.E."/>
            <person name="Facciotti M.T."/>
        </authorList>
    </citation>
    <scope>NUCLEOTIDE SEQUENCE [LARGE SCALE GENOMIC DNA]</scope>
    <source>
        <strain evidence="3 4">2-9-1</strain>
    </source>
</reference>
<keyword evidence="1" id="KW-1133">Transmembrane helix</keyword>
<organism evidence="3 4">
    <name type="scientific">Halosimplex carlsbadense 2-9-1</name>
    <dbReference type="NCBI Taxonomy" id="797114"/>
    <lineage>
        <taxon>Archaea</taxon>
        <taxon>Methanobacteriati</taxon>
        <taxon>Methanobacteriota</taxon>
        <taxon>Stenosarchaea group</taxon>
        <taxon>Halobacteria</taxon>
        <taxon>Halobacteriales</taxon>
        <taxon>Haloarculaceae</taxon>
        <taxon>Halosimplex</taxon>
    </lineage>
</organism>
<dbReference type="Pfam" id="PF10066">
    <property type="entry name" value="DUF2304"/>
    <property type="match status" value="1"/>
</dbReference>
<feature type="domain" description="Glycosyltransferase 2-like" evidence="2">
    <location>
        <begin position="137"/>
        <end position="292"/>
    </location>
</feature>
<dbReference type="OrthoDB" id="11098at2157"/>
<feature type="transmembrane region" description="Helical" evidence="1">
    <location>
        <begin position="50"/>
        <end position="71"/>
    </location>
</feature>
<dbReference type="PANTHER" id="PTHR48090:SF7">
    <property type="entry name" value="RFBJ PROTEIN"/>
    <property type="match status" value="1"/>
</dbReference>
<keyword evidence="4" id="KW-1185">Reference proteome</keyword>